<dbReference type="AlphaFoldDB" id="A0A1L7XPB5"/>
<evidence type="ECO:0000256" key="1">
    <source>
        <dbReference type="ARBA" id="ARBA00022793"/>
    </source>
</evidence>
<accession>A0A1L7XPB5</accession>
<gene>
    <name evidence="3" type="ORF">PAC_16792</name>
</gene>
<organism evidence="3 4">
    <name type="scientific">Phialocephala subalpina</name>
    <dbReference type="NCBI Taxonomy" id="576137"/>
    <lineage>
        <taxon>Eukaryota</taxon>
        <taxon>Fungi</taxon>
        <taxon>Dikarya</taxon>
        <taxon>Ascomycota</taxon>
        <taxon>Pezizomycotina</taxon>
        <taxon>Leotiomycetes</taxon>
        <taxon>Helotiales</taxon>
        <taxon>Mollisiaceae</taxon>
        <taxon>Phialocephala</taxon>
        <taxon>Phialocephala fortinii species complex</taxon>
    </lineage>
</organism>
<keyword evidence="1" id="KW-0210">Decarboxylase</keyword>
<evidence type="ECO:0000313" key="3">
    <source>
        <dbReference type="EMBL" id="CZR66891.1"/>
    </source>
</evidence>
<proteinExistence type="predicted"/>
<dbReference type="OrthoDB" id="5973539at2759"/>
<dbReference type="EMBL" id="FJOG01000040">
    <property type="protein sequence ID" value="CZR66891.1"/>
    <property type="molecule type" value="Genomic_DNA"/>
</dbReference>
<sequence>MAYEKVVQELQMKIVEEPNGFTNSSRRSIAPEAALLLWVPSENFQGADVYNHFCLFYFVLDQPSTKKLQTPILPGPSPESLTWSSNWMVQYAKPQGQFLDTPESITPESLETFRDSPNYNMGDYLEPRGGWRSYNEFFARNFKPGYIPVAVVSDQTIIVSPADSMFDGQWEIRSDSGVTIKTIHWKNSELLEGSPFADRFTQGIFTHAFLNPAEYHHQHAPVGGKVVEARVIPGQVYLETKTRLLGDGEDGVMFFDAPDNAGYQFCQTRGLVVFETAIGLVAVLPMGMAQVSSIVLTAEVGQTLRKKEEISYFQFGGSDTVLVFEAKSNVSVTAQVGTHYKVGNRIAQAFPEL</sequence>
<keyword evidence="2" id="KW-0456">Lyase</keyword>
<dbReference type="InterPro" id="IPR003817">
    <property type="entry name" value="PS_Dcarbxylase"/>
</dbReference>
<reference evidence="3 4" key="1">
    <citation type="submission" date="2016-03" db="EMBL/GenBank/DDBJ databases">
        <authorList>
            <person name="Ploux O."/>
        </authorList>
    </citation>
    <scope>NUCLEOTIDE SEQUENCE [LARGE SCALE GENOMIC DNA]</scope>
    <source>
        <strain evidence="3 4">UAMH 11012</strain>
    </source>
</reference>
<dbReference type="Pfam" id="PF02666">
    <property type="entry name" value="PS_Dcarbxylase"/>
    <property type="match status" value="1"/>
</dbReference>
<dbReference type="STRING" id="576137.A0A1L7XPB5"/>
<evidence type="ECO:0000256" key="2">
    <source>
        <dbReference type="ARBA" id="ARBA00023239"/>
    </source>
</evidence>
<dbReference type="Proteomes" id="UP000184330">
    <property type="component" value="Unassembled WGS sequence"/>
</dbReference>
<keyword evidence="4" id="KW-1185">Reference proteome</keyword>
<evidence type="ECO:0000313" key="4">
    <source>
        <dbReference type="Proteomes" id="UP000184330"/>
    </source>
</evidence>
<dbReference type="PANTHER" id="PTHR10067">
    <property type="entry name" value="PHOSPHATIDYLSERINE DECARBOXYLASE"/>
    <property type="match status" value="1"/>
</dbReference>
<dbReference type="GO" id="GO:0008654">
    <property type="term" value="P:phospholipid biosynthetic process"/>
    <property type="evidence" value="ECO:0007669"/>
    <property type="project" value="InterPro"/>
</dbReference>
<dbReference type="PANTHER" id="PTHR10067:SF13">
    <property type="entry name" value="PHOSPHATIDYLSERINE DECARBOXYLASE"/>
    <property type="match status" value="1"/>
</dbReference>
<dbReference type="GO" id="GO:0004609">
    <property type="term" value="F:phosphatidylserine decarboxylase activity"/>
    <property type="evidence" value="ECO:0007669"/>
    <property type="project" value="InterPro"/>
</dbReference>
<name>A0A1L7XPB5_9HELO</name>
<protein>
    <submittedName>
        <fullName evidence="3">Related to phosphatidylserine decarboxylase proenzyme</fullName>
    </submittedName>
</protein>